<dbReference type="SUPFAM" id="SSF75304">
    <property type="entry name" value="Amidase signature (AS) enzymes"/>
    <property type="match status" value="1"/>
</dbReference>
<dbReference type="PANTHER" id="PTHR11895">
    <property type="entry name" value="TRANSAMIDASE"/>
    <property type="match status" value="1"/>
</dbReference>
<dbReference type="OrthoDB" id="9811471at2"/>
<name>A0A2K9NDW4_9PROT</name>
<evidence type="ECO:0000313" key="2">
    <source>
        <dbReference type="EMBL" id="AUN31182.1"/>
    </source>
</evidence>
<feature type="domain" description="Amidase" evidence="1">
    <location>
        <begin position="30"/>
        <end position="238"/>
    </location>
</feature>
<feature type="domain" description="Amidase" evidence="1">
    <location>
        <begin position="343"/>
        <end position="423"/>
    </location>
</feature>
<dbReference type="RefSeq" id="WP_102112791.1">
    <property type="nucleotide sequence ID" value="NZ_BMGN01000014.1"/>
</dbReference>
<dbReference type="KEGG" id="ncb:C0V82_13785"/>
<organism evidence="2 3">
    <name type="scientific">Niveispirillum cyanobacteriorum</name>
    <dbReference type="NCBI Taxonomy" id="1612173"/>
    <lineage>
        <taxon>Bacteria</taxon>
        <taxon>Pseudomonadati</taxon>
        <taxon>Pseudomonadota</taxon>
        <taxon>Alphaproteobacteria</taxon>
        <taxon>Rhodospirillales</taxon>
        <taxon>Azospirillaceae</taxon>
        <taxon>Niveispirillum</taxon>
    </lineage>
</organism>
<dbReference type="InterPro" id="IPR023631">
    <property type="entry name" value="Amidase_dom"/>
</dbReference>
<dbReference type="EMBL" id="CP025611">
    <property type="protein sequence ID" value="AUN31182.1"/>
    <property type="molecule type" value="Genomic_DNA"/>
</dbReference>
<dbReference type="GO" id="GO:0003824">
    <property type="term" value="F:catalytic activity"/>
    <property type="evidence" value="ECO:0007669"/>
    <property type="project" value="InterPro"/>
</dbReference>
<dbReference type="AlphaFoldDB" id="A0A2K9NDW4"/>
<reference evidence="2 3" key="1">
    <citation type="submission" date="2017-12" db="EMBL/GenBank/DDBJ databases">
        <title>Genomes of bacteria within cyanobacterial aggregates.</title>
        <authorList>
            <person name="Cai H."/>
        </authorList>
    </citation>
    <scope>NUCLEOTIDE SEQUENCE [LARGE SCALE GENOMIC DNA]</scope>
    <source>
        <strain evidence="2 3">TH16</strain>
    </source>
</reference>
<evidence type="ECO:0000313" key="3">
    <source>
        <dbReference type="Proteomes" id="UP000234752"/>
    </source>
</evidence>
<accession>A0A2K9NDW4</accession>
<dbReference type="InterPro" id="IPR000120">
    <property type="entry name" value="Amidase"/>
</dbReference>
<evidence type="ECO:0000259" key="1">
    <source>
        <dbReference type="Pfam" id="PF01425"/>
    </source>
</evidence>
<keyword evidence="3" id="KW-1185">Reference proteome</keyword>
<dbReference type="PANTHER" id="PTHR11895:SF176">
    <property type="entry name" value="AMIDASE AMID-RELATED"/>
    <property type="match status" value="1"/>
</dbReference>
<gene>
    <name evidence="2" type="ORF">C0V82_13785</name>
</gene>
<dbReference type="Pfam" id="PF01425">
    <property type="entry name" value="Amidase"/>
    <property type="match status" value="2"/>
</dbReference>
<dbReference type="InterPro" id="IPR036928">
    <property type="entry name" value="AS_sf"/>
</dbReference>
<protein>
    <submittedName>
        <fullName evidence="2">Amidase</fullName>
    </submittedName>
</protein>
<proteinExistence type="predicted"/>
<sequence>MMTDSPTPLTAGAAALAPLFRNGAADPLAVTRHYLDRIATLDGHIRAFTQVLGDRALADASASADRWAAGKPLSDMDGVPIAVKANIAVAGAFWHAGIGAYRDQVADRDADCVARLRAGGAVILGVVNMHEGALGATTDNPWFGRTENPLRPGFTAGGSSGGSAACVAAGMAVAALGSDTMGSVRIPSAYCGLVGYKPARGAISIDGVIPLSTSLDHVGVHARTVADCALVAAHAGARVMTSPGSLSGLRLCVPDWRSRVEAPDFIWAACDAAASRLLSAGMVSSKADLAGYQPGQARRLGLLVSEVEGLNAHAARLAQGDEGFSTAFLSLLRWAENQPATKVAAAYQGLDEIRQAGLAWLAQVDAVLLPTTPQTAFAFGQPAPANQADFTALADFIGCPALAVPSGLSPDGLPLSVQVMGRDAGTVLAVAAALE</sequence>
<dbReference type="Proteomes" id="UP000234752">
    <property type="component" value="Chromosome eg_1"/>
</dbReference>
<dbReference type="Gene3D" id="3.90.1300.10">
    <property type="entry name" value="Amidase signature (AS) domain"/>
    <property type="match status" value="1"/>
</dbReference>